<evidence type="ECO:0000313" key="3">
    <source>
        <dbReference type="Proteomes" id="UP001627154"/>
    </source>
</evidence>
<evidence type="ECO:0000256" key="1">
    <source>
        <dbReference type="SAM" id="SignalP"/>
    </source>
</evidence>
<feature type="chain" id="PRO_5044836440" evidence="1">
    <location>
        <begin position="22"/>
        <end position="427"/>
    </location>
</feature>
<evidence type="ECO:0000313" key="2">
    <source>
        <dbReference type="EMBL" id="KAL3398963.1"/>
    </source>
</evidence>
<dbReference type="AlphaFoldDB" id="A0ABD2X0W6"/>
<feature type="signal peptide" evidence="1">
    <location>
        <begin position="1"/>
        <end position="21"/>
    </location>
</feature>
<organism evidence="2 3">
    <name type="scientific">Trichogramma kaykai</name>
    <dbReference type="NCBI Taxonomy" id="54128"/>
    <lineage>
        <taxon>Eukaryota</taxon>
        <taxon>Metazoa</taxon>
        <taxon>Ecdysozoa</taxon>
        <taxon>Arthropoda</taxon>
        <taxon>Hexapoda</taxon>
        <taxon>Insecta</taxon>
        <taxon>Pterygota</taxon>
        <taxon>Neoptera</taxon>
        <taxon>Endopterygota</taxon>
        <taxon>Hymenoptera</taxon>
        <taxon>Apocrita</taxon>
        <taxon>Proctotrupomorpha</taxon>
        <taxon>Chalcidoidea</taxon>
        <taxon>Trichogrammatidae</taxon>
        <taxon>Trichogramma</taxon>
    </lineage>
</organism>
<keyword evidence="1" id="KW-0732">Signal</keyword>
<dbReference type="Proteomes" id="UP001627154">
    <property type="component" value="Unassembled WGS sequence"/>
</dbReference>
<comment type="caution">
    <text evidence="2">The sequence shown here is derived from an EMBL/GenBank/DDBJ whole genome shotgun (WGS) entry which is preliminary data.</text>
</comment>
<reference evidence="2 3" key="1">
    <citation type="journal article" date="2024" name="bioRxiv">
        <title>A reference genome for Trichogramma kaykai: A tiny desert-dwelling parasitoid wasp with competing sex-ratio distorters.</title>
        <authorList>
            <person name="Culotta J."/>
            <person name="Lindsey A.R."/>
        </authorList>
    </citation>
    <scope>NUCLEOTIDE SEQUENCE [LARGE SCALE GENOMIC DNA]</scope>
    <source>
        <strain evidence="2 3">KSX58</strain>
    </source>
</reference>
<keyword evidence="3" id="KW-1185">Reference proteome</keyword>
<gene>
    <name evidence="2" type="ORF">TKK_008050</name>
</gene>
<accession>A0ABD2X0W6</accession>
<sequence>MDLLYLIKELLIFILNIYADANLPRSVVETVINFFDKFNQNHFIPSLRADILEALENEQLSERAKIKLNSVFDDYKTLFVPLNTEDNRFNLLRRINYRNPDVPEIENVLEKKSEGNHTYVSFDPVFALVMPLKQKYSPKHCQDIVIPYFIYFDECECGNTLGSCPGKNKMSAVYSQIACLPPSIASRLNAIFLSLLMHSKQQKKISNRETFHKLVDEANDLRQNGVKICVDSKSFLVKFELLLVLGDNLGLNDIFGFTKSFTTNFYCRIFKLTNEEASLATIEVESKIRRRDDYDLDAKIKNVNESRIREACIFHEIQNFHITENTSIDILHDFLEGVCSYDIHQILKVFTFDKKIFELNDLNDQLKEYECEELADYLMSKKIPLETTDILKGIQKSYYKLECILNIHNLFRFIQLCVNLSWYSCSI</sequence>
<name>A0ABD2X0W6_9HYME</name>
<protein>
    <submittedName>
        <fullName evidence="2">Uncharacterized protein</fullName>
    </submittedName>
</protein>
<dbReference type="EMBL" id="JBJJXI010000059">
    <property type="protein sequence ID" value="KAL3398963.1"/>
    <property type="molecule type" value="Genomic_DNA"/>
</dbReference>
<proteinExistence type="predicted"/>